<reference evidence="1 2" key="1">
    <citation type="submission" date="2015-11" db="EMBL/GenBank/DDBJ databases">
        <title>Ensifer anhuiense sp. nov., an effective nitrogen fixation bacterium with Glycine soja.</title>
        <authorList>
            <person name="Yan H."/>
            <person name="Chen W."/>
        </authorList>
    </citation>
    <scope>NUCLEOTIDE SEQUENCE [LARGE SCALE GENOMIC DNA]</scope>
    <source>
        <strain evidence="1 2">LMG 7837</strain>
    </source>
</reference>
<protein>
    <submittedName>
        <fullName evidence="1">Uncharacterized protein</fullName>
    </submittedName>
</protein>
<accession>A0A178YR34</accession>
<proteinExistence type="predicted"/>
<gene>
    <name evidence="1" type="ORF">ATB98_12185</name>
</gene>
<dbReference type="AlphaFoldDB" id="A0A178YR34"/>
<evidence type="ECO:0000313" key="2">
    <source>
        <dbReference type="Proteomes" id="UP000078507"/>
    </source>
</evidence>
<dbReference type="RefSeq" id="WP_066868461.1">
    <property type="nucleotide sequence ID" value="NZ_LNQB01000046.1"/>
</dbReference>
<comment type="caution">
    <text evidence="1">The sequence shown here is derived from an EMBL/GenBank/DDBJ whole genome shotgun (WGS) entry which is preliminary data.</text>
</comment>
<dbReference type="Proteomes" id="UP000078507">
    <property type="component" value="Unassembled WGS sequence"/>
</dbReference>
<sequence length="61" mass="6785">MQILIERTGLLEAIANILSANLRQFDGIGITFDDWADLADLRSELARDVKGNCHRARDGQS</sequence>
<dbReference type="OrthoDB" id="9788068at2"/>
<evidence type="ECO:0000313" key="1">
    <source>
        <dbReference type="EMBL" id="OAP50062.1"/>
    </source>
</evidence>
<name>A0A178YR34_SINSA</name>
<organism evidence="1 2">
    <name type="scientific">Sinorhizobium saheli</name>
    <dbReference type="NCBI Taxonomy" id="36856"/>
    <lineage>
        <taxon>Bacteria</taxon>
        <taxon>Pseudomonadati</taxon>
        <taxon>Pseudomonadota</taxon>
        <taxon>Alphaproteobacteria</taxon>
        <taxon>Hyphomicrobiales</taxon>
        <taxon>Rhizobiaceae</taxon>
        <taxon>Sinorhizobium/Ensifer group</taxon>
        <taxon>Sinorhizobium</taxon>
    </lineage>
</organism>
<dbReference type="EMBL" id="LNQB01000046">
    <property type="protein sequence ID" value="OAP50062.1"/>
    <property type="molecule type" value="Genomic_DNA"/>
</dbReference>
<keyword evidence="2" id="KW-1185">Reference proteome</keyword>